<reference evidence="9 10" key="1">
    <citation type="journal article" date="2009" name="PLoS ONE">
        <title>Complete genome sequence of the aerobic CO-oxidizing thermophile Thermomicrobium roseum.</title>
        <authorList>
            <person name="Wu D."/>
            <person name="Raymond J."/>
            <person name="Wu M."/>
            <person name="Chatterji S."/>
            <person name="Ren Q."/>
            <person name="Graham J.E."/>
            <person name="Bryant D.A."/>
            <person name="Robb F."/>
            <person name="Colman A."/>
            <person name="Tallon L.J."/>
            <person name="Badger J.H."/>
            <person name="Madupu R."/>
            <person name="Ward N.L."/>
            <person name="Eisen J.A."/>
        </authorList>
    </citation>
    <scope>NUCLEOTIDE SEQUENCE [LARGE SCALE GENOMIC DNA]</scope>
    <source>
        <strain evidence="10">ATCC 27502 / DSM 5159 / P-2</strain>
    </source>
</reference>
<feature type="transmembrane region" description="Helical" evidence="7">
    <location>
        <begin position="86"/>
        <end position="106"/>
    </location>
</feature>
<keyword evidence="5" id="KW-0406">Ion transport</keyword>
<dbReference type="Gene3D" id="1.20.1420.30">
    <property type="entry name" value="NCX, central ion-binding region"/>
    <property type="match status" value="1"/>
</dbReference>
<dbReference type="EMBL" id="CP001275">
    <property type="protein sequence ID" value="ACM04649.1"/>
    <property type="molecule type" value="Genomic_DNA"/>
</dbReference>
<dbReference type="eggNOG" id="COG0387">
    <property type="taxonomic scope" value="Bacteria"/>
</dbReference>
<dbReference type="PANTHER" id="PTHR31503:SF22">
    <property type="entry name" value="VACUOLAR CALCIUM ION TRANSPORTER"/>
    <property type="match status" value="1"/>
</dbReference>
<evidence type="ECO:0000259" key="8">
    <source>
        <dbReference type="Pfam" id="PF01699"/>
    </source>
</evidence>
<feature type="transmembrane region" description="Helical" evidence="7">
    <location>
        <begin position="217"/>
        <end position="236"/>
    </location>
</feature>
<keyword evidence="10" id="KW-1185">Reference proteome</keyword>
<dbReference type="GO" id="GO:0012505">
    <property type="term" value="C:endomembrane system"/>
    <property type="evidence" value="ECO:0007669"/>
    <property type="project" value="UniProtKB-SubCell"/>
</dbReference>
<feature type="transmembrane region" description="Helical" evidence="7">
    <location>
        <begin position="257"/>
        <end position="281"/>
    </location>
</feature>
<dbReference type="Pfam" id="PF01699">
    <property type="entry name" value="Na_Ca_ex"/>
    <property type="match status" value="2"/>
</dbReference>
<accession>B9KXM4</accession>
<feature type="domain" description="Sodium/calcium exchanger membrane region" evidence="8">
    <location>
        <begin position="25"/>
        <end position="171"/>
    </location>
</feature>
<dbReference type="GO" id="GO:0016020">
    <property type="term" value="C:membrane"/>
    <property type="evidence" value="ECO:0007669"/>
    <property type="project" value="InterPro"/>
</dbReference>
<dbReference type="AlphaFoldDB" id="B9KXM4"/>
<feature type="transmembrane region" description="Helical" evidence="7">
    <location>
        <begin position="152"/>
        <end position="171"/>
    </location>
</feature>
<dbReference type="Proteomes" id="UP000000447">
    <property type="component" value="Chromosome"/>
</dbReference>
<evidence type="ECO:0000256" key="5">
    <source>
        <dbReference type="ARBA" id="ARBA00023065"/>
    </source>
</evidence>
<name>B9KXM4_THERP</name>
<comment type="subcellular location">
    <subcellularLocation>
        <location evidence="1">Endomembrane system</location>
        <topology evidence="1">Multi-pass membrane protein</topology>
    </subcellularLocation>
</comment>
<dbReference type="HOGENOM" id="CLU_619531_0_0_0"/>
<dbReference type="OrthoDB" id="9776105at2"/>
<sequence length="442" mass="46415">MRRWLAGLLLVPLALEFLHAPPLPALLASAAVLVPLAALLGRATEEAAAHTGPLVGGLLDSTLGKAAELIIALAALRADLHELVKASLAGSILLLILGACLLVGGLRHGLQQFDAQLAGISAPMMMLAVVLLLAPGLFTLGPTPVQGEAVEWMSVGLALVVAGLYALSLLATLRLPGTVTEHEHTAWPLRRAALVLAGATIGLLFMSEVLVGAVEPVVAATGIFAFFGGVVLVLLVESVAEHFVAVQVAHRNRMDSSLGIGYGSTLQIALAVMSILVFARLVPSRPLSLVFDVSELVALLGAALVSTLIALALAGRSDPACGLRWPGRGLFLLAMLAALRVPGQGTVCVSDPYRSARVSTRVPDTSSYRELPVSHSRLELGARTGWTSIGEADRPFGAAWASSQSIVRAARHHRRRERWSRFSPTSRLPRHSCETCTTSAHC</sequence>
<evidence type="ECO:0000256" key="3">
    <source>
        <dbReference type="ARBA" id="ARBA00022692"/>
    </source>
</evidence>
<proteinExistence type="predicted"/>
<keyword evidence="2" id="KW-0813">Transport</keyword>
<feature type="transmembrane region" description="Helical" evidence="7">
    <location>
        <begin position="118"/>
        <end position="140"/>
    </location>
</feature>
<dbReference type="PANTHER" id="PTHR31503">
    <property type="entry name" value="VACUOLAR CALCIUM ION TRANSPORTER"/>
    <property type="match status" value="1"/>
</dbReference>
<evidence type="ECO:0000313" key="9">
    <source>
        <dbReference type="EMBL" id="ACM04649.1"/>
    </source>
</evidence>
<feature type="transmembrane region" description="Helical" evidence="7">
    <location>
        <begin position="293"/>
        <end position="313"/>
    </location>
</feature>
<keyword evidence="3 7" id="KW-0812">Transmembrane</keyword>
<dbReference type="InterPro" id="IPR044880">
    <property type="entry name" value="NCX_ion-bd_dom_sf"/>
</dbReference>
<keyword evidence="6 7" id="KW-0472">Membrane</keyword>
<feature type="transmembrane region" description="Helical" evidence="7">
    <location>
        <begin position="192"/>
        <end position="211"/>
    </location>
</feature>
<evidence type="ECO:0000313" key="10">
    <source>
        <dbReference type="Proteomes" id="UP000000447"/>
    </source>
</evidence>
<evidence type="ECO:0000256" key="1">
    <source>
        <dbReference type="ARBA" id="ARBA00004127"/>
    </source>
</evidence>
<protein>
    <submittedName>
        <fullName evidence="9">Vacuolar cation/proton exchanger 1a</fullName>
    </submittedName>
</protein>
<gene>
    <name evidence="9" type="ordered locus">trd_0211</name>
</gene>
<dbReference type="GO" id="GO:0006874">
    <property type="term" value="P:intracellular calcium ion homeostasis"/>
    <property type="evidence" value="ECO:0007669"/>
    <property type="project" value="TreeGrafter"/>
</dbReference>
<dbReference type="STRING" id="309801.trd_0211"/>
<evidence type="ECO:0000256" key="2">
    <source>
        <dbReference type="ARBA" id="ARBA00022448"/>
    </source>
</evidence>
<dbReference type="InterPro" id="IPR004837">
    <property type="entry name" value="NaCa_Exmemb"/>
</dbReference>
<organism evidence="9 10">
    <name type="scientific">Thermomicrobium roseum (strain ATCC 27502 / DSM 5159 / P-2)</name>
    <dbReference type="NCBI Taxonomy" id="309801"/>
    <lineage>
        <taxon>Bacteria</taxon>
        <taxon>Pseudomonadati</taxon>
        <taxon>Thermomicrobiota</taxon>
        <taxon>Thermomicrobia</taxon>
        <taxon>Thermomicrobiales</taxon>
        <taxon>Thermomicrobiaceae</taxon>
        <taxon>Thermomicrobium</taxon>
    </lineage>
</organism>
<feature type="domain" description="Sodium/calcium exchanger membrane region" evidence="8">
    <location>
        <begin position="193"/>
        <end position="309"/>
    </location>
</feature>
<evidence type="ECO:0000256" key="6">
    <source>
        <dbReference type="ARBA" id="ARBA00023136"/>
    </source>
</evidence>
<evidence type="ECO:0000256" key="7">
    <source>
        <dbReference type="SAM" id="Phobius"/>
    </source>
</evidence>
<dbReference type="KEGG" id="tro:trd_0211"/>
<dbReference type="RefSeq" id="WP_012641624.1">
    <property type="nucleotide sequence ID" value="NC_011959.1"/>
</dbReference>
<dbReference type="GO" id="GO:0015369">
    <property type="term" value="F:calcium:proton antiporter activity"/>
    <property type="evidence" value="ECO:0007669"/>
    <property type="project" value="UniProtKB-ARBA"/>
</dbReference>
<keyword evidence="4 7" id="KW-1133">Transmembrane helix</keyword>
<evidence type="ECO:0000256" key="4">
    <source>
        <dbReference type="ARBA" id="ARBA00022989"/>
    </source>
</evidence>
<dbReference type="InterPro" id="IPR004713">
    <property type="entry name" value="CaH_exchang"/>
</dbReference>